<comment type="caution">
    <text evidence="1">The sequence shown here is derived from an EMBL/GenBank/DDBJ whole genome shotgun (WGS) entry which is preliminary data.</text>
</comment>
<organism evidence="1 2">
    <name type="scientific">Streptomyces palmae</name>
    <dbReference type="NCBI Taxonomy" id="1701085"/>
    <lineage>
        <taxon>Bacteria</taxon>
        <taxon>Bacillati</taxon>
        <taxon>Actinomycetota</taxon>
        <taxon>Actinomycetes</taxon>
        <taxon>Kitasatosporales</taxon>
        <taxon>Streptomycetaceae</taxon>
        <taxon>Streptomyces</taxon>
    </lineage>
</organism>
<keyword evidence="1" id="KW-0255">Endonuclease</keyword>
<name>A0A4Z0H9U8_9ACTN</name>
<dbReference type="EMBL" id="SRID01000049">
    <property type="protein sequence ID" value="TGB14599.1"/>
    <property type="molecule type" value="Genomic_DNA"/>
</dbReference>
<reference evidence="1 2" key="1">
    <citation type="submission" date="2019-03" db="EMBL/GenBank/DDBJ databases">
        <authorList>
            <person name="Gonzalez-Pimentel J.L."/>
        </authorList>
    </citation>
    <scope>NUCLEOTIDE SEQUENCE [LARGE SCALE GENOMIC DNA]</scope>
    <source>
        <strain evidence="1 2">JCM 31289</strain>
    </source>
</reference>
<evidence type="ECO:0000313" key="2">
    <source>
        <dbReference type="Proteomes" id="UP000297948"/>
    </source>
</evidence>
<keyword evidence="1" id="KW-0540">Nuclease</keyword>
<protein>
    <submittedName>
        <fullName evidence="1">Restriction endonuclease</fullName>
    </submittedName>
</protein>
<dbReference type="Proteomes" id="UP000297948">
    <property type="component" value="Unassembled WGS sequence"/>
</dbReference>
<dbReference type="AlphaFoldDB" id="A0A4Z0H9U8"/>
<keyword evidence="1" id="KW-0378">Hydrolase</keyword>
<dbReference type="RefSeq" id="WP_135338284.1">
    <property type="nucleotide sequence ID" value="NZ_JBHLTX010000058.1"/>
</dbReference>
<gene>
    <name evidence="1" type="ORF">E4099_08160</name>
</gene>
<proteinExistence type="predicted"/>
<evidence type="ECO:0000313" key="1">
    <source>
        <dbReference type="EMBL" id="TGB14599.1"/>
    </source>
</evidence>
<dbReference type="OrthoDB" id="4320859at2"/>
<keyword evidence="2" id="KW-1185">Reference proteome</keyword>
<sequence length="134" mass="14772">MSHHTVRHDPAGRADWELPLDREHHIALAKAVLGWSAKSDVPAADCEQIALQLSDHARLVADEIQRRVDQLPRNSQRELCEIVLREAARRLSTAVHGTVRCAQDRARLVRALYERLGSLSESPAATEAGPSAAC</sequence>
<accession>A0A4Z0H9U8</accession>
<dbReference type="GO" id="GO:0004519">
    <property type="term" value="F:endonuclease activity"/>
    <property type="evidence" value="ECO:0007669"/>
    <property type="project" value="UniProtKB-KW"/>
</dbReference>